<proteinExistence type="predicted"/>
<accession>A0A0A9FP94</accession>
<evidence type="ECO:0000313" key="1">
    <source>
        <dbReference type="EMBL" id="JAE14107.1"/>
    </source>
</evidence>
<dbReference type="AlphaFoldDB" id="A0A0A9FP94"/>
<organism evidence="1">
    <name type="scientific">Arundo donax</name>
    <name type="common">Giant reed</name>
    <name type="synonym">Donax arundinaceus</name>
    <dbReference type="NCBI Taxonomy" id="35708"/>
    <lineage>
        <taxon>Eukaryota</taxon>
        <taxon>Viridiplantae</taxon>
        <taxon>Streptophyta</taxon>
        <taxon>Embryophyta</taxon>
        <taxon>Tracheophyta</taxon>
        <taxon>Spermatophyta</taxon>
        <taxon>Magnoliopsida</taxon>
        <taxon>Liliopsida</taxon>
        <taxon>Poales</taxon>
        <taxon>Poaceae</taxon>
        <taxon>PACMAD clade</taxon>
        <taxon>Arundinoideae</taxon>
        <taxon>Arundineae</taxon>
        <taxon>Arundo</taxon>
    </lineage>
</organism>
<reference evidence="1" key="2">
    <citation type="journal article" date="2015" name="Data Brief">
        <title>Shoot transcriptome of the giant reed, Arundo donax.</title>
        <authorList>
            <person name="Barrero R.A."/>
            <person name="Guerrero F.D."/>
            <person name="Moolhuijzen P."/>
            <person name="Goolsby J.A."/>
            <person name="Tidwell J."/>
            <person name="Bellgard S.E."/>
            <person name="Bellgard M.I."/>
        </authorList>
    </citation>
    <scope>NUCLEOTIDE SEQUENCE</scope>
    <source>
        <tissue evidence="1">Shoot tissue taken approximately 20 cm above the soil surface</tissue>
    </source>
</reference>
<sequence length="32" mass="3961">MQLQKYQETTQTTMWRLIMEYSAGNRRQLLQL</sequence>
<name>A0A0A9FP94_ARUDO</name>
<protein>
    <submittedName>
        <fullName evidence="1">Uncharacterized protein</fullName>
    </submittedName>
</protein>
<reference evidence="1" key="1">
    <citation type="submission" date="2014-09" db="EMBL/GenBank/DDBJ databases">
        <authorList>
            <person name="Magalhaes I.L.F."/>
            <person name="Oliveira U."/>
            <person name="Santos F.R."/>
            <person name="Vidigal T.H.D.A."/>
            <person name="Brescovit A.D."/>
            <person name="Santos A.J."/>
        </authorList>
    </citation>
    <scope>NUCLEOTIDE SEQUENCE</scope>
    <source>
        <tissue evidence="1">Shoot tissue taken approximately 20 cm above the soil surface</tissue>
    </source>
</reference>
<dbReference type="EMBL" id="GBRH01183789">
    <property type="protein sequence ID" value="JAE14107.1"/>
    <property type="molecule type" value="Transcribed_RNA"/>
</dbReference>